<keyword evidence="3" id="KW-1185">Reference proteome</keyword>
<evidence type="ECO:0000313" key="3">
    <source>
        <dbReference type="Proteomes" id="UP000053097"/>
    </source>
</evidence>
<dbReference type="Proteomes" id="UP000053097">
    <property type="component" value="Unassembled WGS sequence"/>
</dbReference>
<dbReference type="AlphaFoldDB" id="A0A026W2R6"/>
<accession>A0A026W2R6</accession>
<feature type="region of interest" description="Disordered" evidence="1">
    <location>
        <begin position="23"/>
        <end position="50"/>
    </location>
</feature>
<organism evidence="2 3">
    <name type="scientific">Ooceraea biroi</name>
    <name type="common">Clonal raider ant</name>
    <name type="synonym">Cerapachys biroi</name>
    <dbReference type="NCBI Taxonomy" id="2015173"/>
    <lineage>
        <taxon>Eukaryota</taxon>
        <taxon>Metazoa</taxon>
        <taxon>Ecdysozoa</taxon>
        <taxon>Arthropoda</taxon>
        <taxon>Hexapoda</taxon>
        <taxon>Insecta</taxon>
        <taxon>Pterygota</taxon>
        <taxon>Neoptera</taxon>
        <taxon>Endopterygota</taxon>
        <taxon>Hymenoptera</taxon>
        <taxon>Apocrita</taxon>
        <taxon>Aculeata</taxon>
        <taxon>Formicoidea</taxon>
        <taxon>Formicidae</taxon>
        <taxon>Dorylinae</taxon>
        <taxon>Ooceraea</taxon>
    </lineage>
</organism>
<proteinExistence type="predicted"/>
<sequence length="84" mass="9592">MRILKEWWDKGMEEVVLIGGDFNARSGEGGGKIEMEEEREERRSKDKTVNGDGRRLLEELREMGLEILNGGIKGDEEGEYTYIG</sequence>
<name>A0A026W2R6_OOCBI</name>
<evidence type="ECO:0000313" key="2">
    <source>
        <dbReference type="EMBL" id="EZA50303.1"/>
    </source>
</evidence>
<dbReference type="InterPro" id="IPR036691">
    <property type="entry name" value="Endo/exonu/phosph_ase_sf"/>
</dbReference>
<gene>
    <name evidence="2" type="ORF">X777_11289</name>
</gene>
<dbReference type="EMBL" id="KK107463">
    <property type="protein sequence ID" value="EZA50303.1"/>
    <property type="molecule type" value="Genomic_DNA"/>
</dbReference>
<evidence type="ECO:0000256" key="1">
    <source>
        <dbReference type="SAM" id="MobiDB-lite"/>
    </source>
</evidence>
<reference evidence="2 3" key="1">
    <citation type="journal article" date="2014" name="Curr. Biol.">
        <title>The genome of the clonal raider ant Cerapachys biroi.</title>
        <authorList>
            <person name="Oxley P.R."/>
            <person name="Ji L."/>
            <person name="Fetter-Pruneda I."/>
            <person name="McKenzie S.K."/>
            <person name="Li C."/>
            <person name="Hu H."/>
            <person name="Zhang G."/>
            <person name="Kronauer D.J."/>
        </authorList>
    </citation>
    <scope>NUCLEOTIDE SEQUENCE [LARGE SCALE GENOMIC DNA]</scope>
</reference>
<dbReference type="Gene3D" id="3.60.10.10">
    <property type="entry name" value="Endonuclease/exonuclease/phosphatase"/>
    <property type="match status" value="1"/>
</dbReference>
<evidence type="ECO:0008006" key="4">
    <source>
        <dbReference type="Google" id="ProtNLM"/>
    </source>
</evidence>
<dbReference type="OMA" id="RILKEWW"/>
<feature type="compositionally biased region" description="Basic and acidic residues" evidence="1">
    <location>
        <begin position="40"/>
        <end position="50"/>
    </location>
</feature>
<protein>
    <recommendedName>
        <fullName evidence="4">Endonuclease/exonuclease/phosphatase domain-containing protein</fullName>
    </recommendedName>
</protein>